<dbReference type="PROSITE" id="PS50071">
    <property type="entry name" value="HOMEOBOX_2"/>
    <property type="match status" value="1"/>
</dbReference>
<keyword evidence="7" id="KW-1185">Reference proteome</keyword>
<evidence type="ECO:0000313" key="7">
    <source>
        <dbReference type="Proteomes" id="UP001419268"/>
    </source>
</evidence>
<evidence type="ECO:0000256" key="2">
    <source>
        <dbReference type="PROSITE-ProRule" id="PRU00108"/>
    </source>
</evidence>
<dbReference type="PANTHER" id="PTHR46777:SF5">
    <property type="entry name" value="WUSCHEL-RELATED HOMEOBOX 13"/>
    <property type="match status" value="1"/>
</dbReference>
<dbReference type="GO" id="GO:0005634">
    <property type="term" value="C:nucleus"/>
    <property type="evidence" value="ECO:0007669"/>
    <property type="project" value="UniProtKB-SubCell"/>
</dbReference>
<dbReference type="InterPro" id="IPR009057">
    <property type="entry name" value="Homeodomain-like_sf"/>
</dbReference>
<dbReference type="GO" id="GO:0003700">
    <property type="term" value="F:DNA-binding transcription factor activity"/>
    <property type="evidence" value="ECO:0007669"/>
    <property type="project" value="InterPro"/>
</dbReference>
<evidence type="ECO:0000313" key="6">
    <source>
        <dbReference type="EMBL" id="KAK9112454.1"/>
    </source>
</evidence>
<keyword evidence="2 3" id="KW-0238">DNA-binding</keyword>
<evidence type="ECO:0000259" key="5">
    <source>
        <dbReference type="PROSITE" id="PS50071"/>
    </source>
</evidence>
<evidence type="ECO:0000256" key="1">
    <source>
        <dbReference type="ARBA" id="ARBA00004123"/>
    </source>
</evidence>
<organism evidence="6 7">
    <name type="scientific">Stephania cephalantha</name>
    <dbReference type="NCBI Taxonomy" id="152367"/>
    <lineage>
        <taxon>Eukaryota</taxon>
        <taxon>Viridiplantae</taxon>
        <taxon>Streptophyta</taxon>
        <taxon>Embryophyta</taxon>
        <taxon>Tracheophyta</taxon>
        <taxon>Spermatophyta</taxon>
        <taxon>Magnoliopsida</taxon>
        <taxon>Ranunculales</taxon>
        <taxon>Menispermaceae</taxon>
        <taxon>Menispermoideae</taxon>
        <taxon>Cissampelideae</taxon>
        <taxon>Stephania</taxon>
    </lineage>
</organism>
<feature type="DNA-binding region" description="Homeobox" evidence="2">
    <location>
        <begin position="86"/>
        <end position="150"/>
    </location>
</feature>
<feature type="domain" description="Homeobox" evidence="5">
    <location>
        <begin position="84"/>
        <end position="149"/>
    </location>
</feature>
<keyword evidence="2 3" id="KW-0371">Homeobox</keyword>
<comment type="subcellular location">
    <subcellularLocation>
        <location evidence="1 2 3">Nucleus</location>
    </subcellularLocation>
</comment>
<comment type="caution">
    <text evidence="6">The sequence shown here is derived from an EMBL/GenBank/DDBJ whole genome shotgun (WGS) entry which is preliminary data.</text>
</comment>
<dbReference type="GO" id="GO:0003677">
    <property type="term" value="F:DNA binding"/>
    <property type="evidence" value="ECO:0007669"/>
    <property type="project" value="UniProtKB-UniRule"/>
</dbReference>
<dbReference type="EMBL" id="JBBNAG010000008">
    <property type="protein sequence ID" value="KAK9112454.1"/>
    <property type="molecule type" value="Genomic_DNA"/>
</dbReference>
<dbReference type="PANTHER" id="PTHR46777">
    <property type="entry name" value="WUSCHEL-RELATED HOMEOBOX 13"/>
    <property type="match status" value="1"/>
</dbReference>
<keyword evidence="2 3" id="KW-0539">Nucleus</keyword>
<gene>
    <name evidence="6" type="ORF">Scep_019973</name>
</gene>
<proteinExistence type="predicted"/>
<evidence type="ECO:0000256" key="3">
    <source>
        <dbReference type="RuleBase" id="RU000682"/>
    </source>
</evidence>
<accession>A0AAP0IBU2</accession>
<dbReference type="SUPFAM" id="SSF46689">
    <property type="entry name" value="Homeodomain-like"/>
    <property type="match status" value="1"/>
</dbReference>
<reference evidence="6 7" key="1">
    <citation type="submission" date="2024-01" db="EMBL/GenBank/DDBJ databases">
        <title>Genome assemblies of Stephania.</title>
        <authorList>
            <person name="Yang L."/>
        </authorList>
    </citation>
    <scope>NUCLEOTIDE SEQUENCE [LARGE SCALE GENOMIC DNA]</scope>
    <source>
        <strain evidence="6">JXDWG</strain>
        <tissue evidence="6">Leaf</tissue>
    </source>
</reference>
<feature type="region of interest" description="Disordered" evidence="4">
    <location>
        <begin position="147"/>
        <end position="191"/>
    </location>
</feature>
<dbReference type="InterPro" id="IPR044559">
    <property type="entry name" value="WOX13-like"/>
</dbReference>
<evidence type="ECO:0000256" key="4">
    <source>
        <dbReference type="SAM" id="MobiDB-lite"/>
    </source>
</evidence>
<dbReference type="Gene3D" id="1.10.10.60">
    <property type="entry name" value="Homeodomain-like"/>
    <property type="match status" value="1"/>
</dbReference>
<dbReference type="SMART" id="SM00389">
    <property type="entry name" value="HOX"/>
    <property type="match status" value="1"/>
</dbReference>
<sequence>MDYEMLEQQQQQQQQQQMGKMLYMKVMTEEQMEVLRWQISAYGTICERLVEMHKTMTAQQDLSGTRLGNPYCDPLMASAGHIHKFPARQRWTPTPVQLQILEGIFDEGNGTPTKQKIKEITNELMQHGQVSETNVYNWFQNRRARSKRKQVGAAHNNAESEQETEVESPKEKKVKSDNELSNEKSAPRMDNVCFPSSEMSSEVHLLDVHKTMPTYPSGGCSQSSGSLGQIPFCQGAHLLTHFISRFVHGGKRIMKKLLDFFNHIEMT</sequence>
<protein>
    <recommendedName>
        <fullName evidence="5">Homeobox domain-containing protein</fullName>
    </recommendedName>
</protein>
<dbReference type="AlphaFoldDB" id="A0AAP0IBU2"/>
<feature type="compositionally biased region" description="Basic and acidic residues" evidence="4">
    <location>
        <begin position="167"/>
        <end position="187"/>
    </location>
</feature>
<dbReference type="Pfam" id="PF00046">
    <property type="entry name" value="Homeodomain"/>
    <property type="match status" value="1"/>
</dbReference>
<dbReference type="InterPro" id="IPR001356">
    <property type="entry name" value="HD"/>
</dbReference>
<name>A0AAP0IBU2_9MAGN</name>
<dbReference type="Proteomes" id="UP001419268">
    <property type="component" value="Unassembled WGS sequence"/>
</dbReference>
<dbReference type="CDD" id="cd00086">
    <property type="entry name" value="homeodomain"/>
    <property type="match status" value="1"/>
</dbReference>